<evidence type="ECO:0008006" key="3">
    <source>
        <dbReference type="Google" id="ProtNLM"/>
    </source>
</evidence>
<reference evidence="2" key="1">
    <citation type="submission" date="2024-05" db="EMBL/GenBank/DDBJ databases">
        <authorList>
            <person name="Kim S."/>
            <person name="Heo J."/>
            <person name="Choi H."/>
            <person name="Choi Y."/>
            <person name="Kwon S.-W."/>
            <person name="Kim Y."/>
        </authorList>
    </citation>
    <scope>NUCLEOTIDE SEQUENCE</scope>
    <source>
        <strain evidence="2">KACC 23698</strain>
    </source>
</reference>
<keyword evidence="1" id="KW-1133">Transmembrane helix</keyword>
<dbReference type="AlphaFoldDB" id="A0AAU7J9L8"/>
<evidence type="ECO:0000313" key="2">
    <source>
        <dbReference type="EMBL" id="XBO36978.1"/>
    </source>
</evidence>
<dbReference type="SUPFAM" id="SSF81442">
    <property type="entry name" value="Cytochrome c oxidase subunit I-like"/>
    <property type="match status" value="1"/>
</dbReference>
<dbReference type="RefSeq" id="WP_406853800.1">
    <property type="nucleotide sequence ID" value="NZ_CP157484.1"/>
</dbReference>
<name>A0AAU7J9L8_9HYPH</name>
<dbReference type="EMBL" id="CP157484">
    <property type="protein sequence ID" value="XBO36978.1"/>
    <property type="molecule type" value="Genomic_DNA"/>
</dbReference>
<feature type="transmembrane region" description="Helical" evidence="1">
    <location>
        <begin position="36"/>
        <end position="57"/>
    </location>
</feature>
<protein>
    <recommendedName>
        <fullName evidence="3">Cbb3-type cytochrome c oxidase subunit I</fullName>
    </recommendedName>
</protein>
<dbReference type="InterPro" id="IPR036927">
    <property type="entry name" value="Cyt_c_oxase-like_su1_sf"/>
</dbReference>
<keyword evidence="1" id="KW-0812">Transmembrane</keyword>
<feature type="transmembrane region" description="Helical" evidence="1">
    <location>
        <begin position="97"/>
        <end position="118"/>
    </location>
</feature>
<organism evidence="2">
    <name type="scientific">Alsobacter sp. KACC 23698</name>
    <dbReference type="NCBI Taxonomy" id="3149229"/>
    <lineage>
        <taxon>Bacteria</taxon>
        <taxon>Pseudomonadati</taxon>
        <taxon>Pseudomonadota</taxon>
        <taxon>Alphaproteobacteria</taxon>
        <taxon>Hyphomicrobiales</taxon>
        <taxon>Alsobacteraceae</taxon>
        <taxon>Alsobacter</taxon>
    </lineage>
</organism>
<sequence length="133" mass="14270">MKASSLSFQAAVLLVLVGMGWGIAMAASGDHSTMPAHAHLNLLGWVSLFLFGIFYHLHPNLDRSRAALVQVWTWIVATVVLVVGVGLIHTGRTAGDPIAAVSSLVVFGDMAFFGWLVYRRNRAGEVRSAVPAE</sequence>
<gene>
    <name evidence="2" type="ORF">ABEG18_14660</name>
</gene>
<accession>A0AAU7J9L8</accession>
<keyword evidence="1" id="KW-0472">Membrane</keyword>
<evidence type="ECO:0000256" key="1">
    <source>
        <dbReference type="SAM" id="Phobius"/>
    </source>
</evidence>
<dbReference type="Gene3D" id="1.20.210.10">
    <property type="entry name" value="Cytochrome c oxidase-like, subunit I domain"/>
    <property type="match status" value="1"/>
</dbReference>
<proteinExistence type="predicted"/>
<feature type="transmembrane region" description="Helical" evidence="1">
    <location>
        <begin position="69"/>
        <end position="91"/>
    </location>
</feature>